<protein>
    <submittedName>
        <fullName evidence="1">Uncharacterized protein</fullName>
    </submittedName>
</protein>
<dbReference type="EMBL" id="PDCK01000040">
    <property type="protein sequence ID" value="PRQ48257.1"/>
    <property type="molecule type" value="Genomic_DNA"/>
</dbReference>
<reference evidence="1 2" key="1">
    <citation type="journal article" date="2018" name="Nat. Genet.">
        <title>The Rosa genome provides new insights in the design of modern roses.</title>
        <authorList>
            <person name="Bendahmane M."/>
        </authorList>
    </citation>
    <scope>NUCLEOTIDE SEQUENCE [LARGE SCALE GENOMIC DNA]</scope>
    <source>
        <strain evidence="2">cv. Old Blush</strain>
    </source>
</reference>
<sequence length="50" mass="5421">MATSSGWRVRLELGLPTRSGGSTSQRTFMLSSLNVENNLKKTITDGEVPP</sequence>
<evidence type="ECO:0000313" key="1">
    <source>
        <dbReference type="EMBL" id="PRQ48257.1"/>
    </source>
</evidence>
<dbReference type="Proteomes" id="UP000238479">
    <property type="component" value="Chromosome 2"/>
</dbReference>
<gene>
    <name evidence="1" type="ORF">RchiOBHm_Chr2g0108701</name>
</gene>
<dbReference type="AlphaFoldDB" id="A0A2P6RPB3"/>
<accession>A0A2P6RPB3</accession>
<organism evidence="1 2">
    <name type="scientific">Rosa chinensis</name>
    <name type="common">China rose</name>
    <dbReference type="NCBI Taxonomy" id="74649"/>
    <lineage>
        <taxon>Eukaryota</taxon>
        <taxon>Viridiplantae</taxon>
        <taxon>Streptophyta</taxon>
        <taxon>Embryophyta</taxon>
        <taxon>Tracheophyta</taxon>
        <taxon>Spermatophyta</taxon>
        <taxon>Magnoliopsida</taxon>
        <taxon>eudicotyledons</taxon>
        <taxon>Gunneridae</taxon>
        <taxon>Pentapetalae</taxon>
        <taxon>rosids</taxon>
        <taxon>fabids</taxon>
        <taxon>Rosales</taxon>
        <taxon>Rosaceae</taxon>
        <taxon>Rosoideae</taxon>
        <taxon>Rosoideae incertae sedis</taxon>
        <taxon>Rosa</taxon>
    </lineage>
</organism>
<name>A0A2P6RPB3_ROSCH</name>
<keyword evidence="2" id="KW-1185">Reference proteome</keyword>
<dbReference type="Gramene" id="PRQ48257">
    <property type="protein sequence ID" value="PRQ48257"/>
    <property type="gene ID" value="RchiOBHm_Chr2g0108701"/>
</dbReference>
<comment type="caution">
    <text evidence="1">The sequence shown here is derived from an EMBL/GenBank/DDBJ whole genome shotgun (WGS) entry which is preliminary data.</text>
</comment>
<evidence type="ECO:0000313" key="2">
    <source>
        <dbReference type="Proteomes" id="UP000238479"/>
    </source>
</evidence>
<proteinExistence type="predicted"/>